<feature type="region of interest" description="Disordered" evidence="5">
    <location>
        <begin position="792"/>
        <end position="878"/>
    </location>
</feature>
<keyword evidence="7" id="KW-1185">Reference proteome</keyword>
<comment type="subcellular location">
    <subcellularLocation>
        <location evidence="1">Cytoplasm</location>
    </subcellularLocation>
</comment>
<evidence type="ECO:0000256" key="3">
    <source>
        <dbReference type="ARBA" id="ARBA00022614"/>
    </source>
</evidence>
<feature type="compositionally biased region" description="Low complexity" evidence="5">
    <location>
        <begin position="818"/>
        <end position="834"/>
    </location>
</feature>
<feature type="compositionally biased region" description="Basic and acidic residues" evidence="5">
    <location>
        <begin position="1011"/>
        <end position="1023"/>
    </location>
</feature>
<name>A0A139AEA2_GONPJ</name>
<feature type="compositionally biased region" description="Polar residues" evidence="5">
    <location>
        <begin position="804"/>
        <end position="813"/>
    </location>
</feature>
<feature type="compositionally biased region" description="Gly residues" evidence="5">
    <location>
        <begin position="925"/>
        <end position="934"/>
    </location>
</feature>
<keyword evidence="4" id="KW-0677">Repeat</keyword>
<organism evidence="6 7">
    <name type="scientific">Gonapodya prolifera (strain JEL478)</name>
    <name type="common">Monoblepharis prolifera</name>
    <dbReference type="NCBI Taxonomy" id="1344416"/>
    <lineage>
        <taxon>Eukaryota</taxon>
        <taxon>Fungi</taxon>
        <taxon>Fungi incertae sedis</taxon>
        <taxon>Chytridiomycota</taxon>
        <taxon>Chytridiomycota incertae sedis</taxon>
        <taxon>Monoblepharidomycetes</taxon>
        <taxon>Monoblepharidales</taxon>
        <taxon>Gonapodyaceae</taxon>
        <taxon>Gonapodya</taxon>
    </lineage>
</organism>
<feature type="compositionally biased region" description="Low complexity" evidence="5">
    <location>
        <begin position="315"/>
        <end position="326"/>
    </location>
</feature>
<gene>
    <name evidence="6" type="ORF">M427DRAFT_155526</name>
</gene>
<evidence type="ECO:0000313" key="6">
    <source>
        <dbReference type="EMBL" id="KXS15090.1"/>
    </source>
</evidence>
<dbReference type="OMA" id="WFPNIES"/>
<feature type="region of interest" description="Disordered" evidence="5">
    <location>
        <begin position="75"/>
        <end position="210"/>
    </location>
</feature>
<dbReference type="PANTHER" id="PTHR15454">
    <property type="entry name" value="NISCHARIN RELATED"/>
    <property type="match status" value="1"/>
</dbReference>
<feature type="region of interest" description="Disordered" evidence="5">
    <location>
        <begin position="287"/>
        <end position="327"/>
    </location>
</feature>
<feature type="region of interest" description="Disordered" evidence="5">
    <location>
        <begin position="1001"/>
        <end position="1023"/>
    </location>
</feature>
<dbReference type="InterPro" id="IPR032675">
    <property type="entry name" value="LRR_dom_sf"/>
</dbReference>
<feature type="region of interest" description="Disordered" evidence="5">
    <location>
        <begin position="924"/>
        <end position="959"/>
    </location>
</feature>
<feature type="region of interest" description="Disordered" evidence="5">
    <location>
        <begin position="1"/>
        <end position="47"/>
    </location>
</feature>
<feature type="compositionally biased region" description="Low complexity" evidence="5">
    <location>
        <begin position="665"/>
        <end position="676"/>
    </location>
</feature>
<evidence type="ECO:0008006" key="8">
    <source>
        <dbReference type="Google" id="ProtNLM"/>
    </source>
</evidence>
<feature type="compositionally biased region" description="Low complexity" evidence="5">
    <location>
        <begin position="111"/>
        <end position="127"/>
    </location>
</feature>
<dbReference type="STRING" id="1344416.A0A139AEA2"/>
<keyword evidence="2" id="KW-0963">Cytoplasm</keyword>
<dbReference type="OrthoDB" id="676979at2759"/>
<feature type="compositionally biased region" description="Low complexity" evidence="5">
    <location>
        <begin position="77"/>
        <end position="102"/>
    </location>
</feature>
<dbReference type="PANTHER" id="PTHR15454:SF69">
    <property type="entry name" value="SERINE_THREONINE-PROTEIN KINASE 11-INTERACTING PROTEIN"/>
    <property type="match status" value="1"/>
</dbReference>
<feature type="compositionally biased region" description="Basic and acidic residues" evidence="5">
    <location>
        <begin position="695"/>
        <end position="706"/>
    </location>
</feature>
<dbReference type="Proteomes" id="UP000070544">
    <property type="component" value="Unassembled WGS sequence"/>
</dbReference>
<evidence type="ECO:0000313" key="7">
    <source>
        <dbReference type="Proteomes" id="UP000070544"/>
    </source>
</evidence>
<evidence type="ECO:0000256" key="1">
    <source>
        <dbReference type="ARBA" id="ARBA00004496"/>
    </source>
</evidence>
<dbReference type="PROSITE" id="PS51450">
    <property type="entry name" value="LRR"/>
    <property type="match status" value="1"/>
</dbReference>
<dbReference type="Gene3D" id="3.80.10.10">
    <property type="entry name" value="Ribonuclease Inhibitor"/>
    <property type="match status" value="2"/>
</dbReference>
<evidence type="ECO:0000256" key="2">
    <source>
        <dbReference type="ARBA" id="ARBA00022490"/>
    </source>
</evidence>
<dbReference type="EMBL" id="KQ965764">
    <property type="protein sequence ID" value="KXS15090.1"/>
    <property type="molecule type" value="Genomic_DNA"/>
</dbReference>
<sequence length="1617" mass="174921">MMAGVPDGGVTTKDTSRGVAEPNKDGQSLAAPKGSSGAENGGRAGDLIDGDTLVQALAAYIQKNELRFLLPSELFESRPPSVSPSPGGSSSSLAPTVPSSPSKPRHRRTGSDSGSSRSFASLFSTFSRAREPADDGTAPHTRAERAAARARTAAKSAAAASPLASSHTSVVAESENDRPPLPAGPDQPVDQIDKTPHLRPMSPDAISSPVDAPLPESTFAIDVHHLIYIVTRFDKMAAIQRLDNQDEAITEGALDVTASELASTLEPGENEMKETAPDSVVATVATDRQADQPEEVPARSSTKSPSPGHSVTFAPSPTRPTSPLTSQISGTQASFAWLRRASGASLSSPSPRPSPQLARSLSSEDALMLLFNFFHQLTHLRLAPVGKRRIAGESSQMDVLKLYKWFPNIESLELHRLGPNNIADWDDLRKTIKTLVLRQGMRDGAELLSQRAGSTNLTGAGASRDPLFPKLLSLSLVGNSLTHLPPTLFYHCPHLRRLSLKDNLFQQLPRFLPPTLHHLDLSSNLLASLAGLPVDSQLKSLFIRRNSVQSLSEVAEHCAKLERFDVAGNQIAMVELVGEVLKVCTAMKEIWVEGNPLTSQSEYRVSILSFHATPSSLCIDGQPPSLPELSAASTIREAGVEYLRPSLPKLDTSSASLGITTSRMSSGPSTPASSGAEQRLPPQSPSAAETLVTELQKRPPTHDGVPRRKFVRAGTAGASGSKDLGAPIVMGKRVRALSTQGQVDNHEPGSALPNDASHDVNTGAVEGNAEGPKQLARLSMDDDILARTSLTPEDDQAEALSGEQIITPSSPTAVSMAPTITTTPATPVTGTPPTNHYSTNPPTPNTQRRRRDLHREISSVGASRRQREKSPGGSSSLASARVRRLNLINQIDLATDEAEDGDGSVEEVAHTRKLAKKRFTRSGSGLVGVTGVSGGSTPNDGSYRSRSPGRSDFSLGGLAQPSTDENVALAVSPVEVEAEGQLKVSIVPIGSLADAVMKTSEVSSISTPPETIERREPSVERSDQYHPDVVLGTLSRRVAVDAEREMREKRKAEDDMARQGMDKVHPPESSTMNGSGKLGDARLPRQEEDEVTDQTDTTLEVPLFPEMPTLMALSAGMSSLLATRDESKGAEGDHPIPFQKIENSLLFWLKVDAMDAEDEKILIWTPTSYVIQPNPFSSPSPVQRPSGGWSSFGMANKPPLTNGVTVGVPQLKSALEMVERPIYLLLSDRRIYLFQPLFPLPYIRTEEEEDLEPSTHLELVRSFPIDAIARVDVGWENQTIGLHVRETPKNGVKRKSVSMCDMMSFVFLVKDHTLGTLILDALYRAAAGLGMDLPVNRRGWWSQDNMDKLLRTSPYGSVYGTLNVDDTLSMRQYAVGGIVQDGILYSVGIVLDEVLFGVFFQRWDVWPPPYFPEDSLQHLPDWVNKTVAGTSLDQRIKDGGKGLLADSVEEFEQEVSPRLRRVSEIVSMQRGRTRDWRPRDEADIKFELGDVGRLLEGGVVGPIEPPRAFDPITAAIERREIGAPSREIRTAKGTATGWKWWVRFNFGTSNGGGSSHLTQEIFESTITEPKEALDLFFVSWESSEALVREAVRLSGRDWRSIPKEGLIQCGGVISSAT</sequence>
<reference evidence="6 7" key="1">
    <citation type="journal article" date="2015" name="Genome Biol. Evol.">
        <title>Phylogenomic analyses indicate that early fungi evolved digesting cell walls of algal ancestors of land plants.</title>
        <authorList>
            <person name="Chang Y."/>
            <person name="Wang S."/>
            <person name="Sekimoto S."/>
            <person name="Aerts A.L."/>
            <person name="Choi C."/>
            <person name="Clum A."/>
            <person name="LaButti K.M."/>
            <person name="Lindquist E.A."/>
            <person name="Yee Ngan C."/>
            <person name="Ohm R.A."/>
            <person name="Salamov A.A."/>
            <person name="Grigoriev I.V."/>
            <person name="Spatafora J.W."/>
            <person name="Berbee M.L."/>
        </authorList>
    </citation>
    <scope>NUCLEOTIDE SEQUENCE [LARGE SCALE GENOMIC DNA]</scope>
    <source>
        <strain evidence="6 7">JEL478</strain>
    </source>
</reference>
<accession>A0A139AEA2</accession>
<feature type="region of interest" description="Disordered" evidence="5">
    <location>
        <begin position="1042"/>
        <end position="1096"/>
    </location>
</feature>
<evidence type="ECO:0000256" key="4">
    <source>
        <dbReference type="ARBA" id="ARBA00022737"/>
    </source>
</evidence>
<feature type="compositionally biased region" description="Low complexity" evidence="5">
    <location>
        <begin position="149"/>
        <end position="169"/>
    </location>
</feature>
<keyword evidence="3" id="KW-0433">Leucine-rich repeat</keyword>
<feature type="region of interest" description="Disordered" evidence="5">
    <location>
        <begin position="658"/>
        <end position="727"/>
    </location>
</feature>
<evidence type="ECO:0000256" key="5">
    <source>
        <dbReference type="SAM" id="MobiDB-lite"/>
    </source>
</evidence>
<protein>
    <recommendedName>
        <fullName evidence="8">RNI-like protein</fullName>
    </recommendedName>
</protein>
<feature type="compositionally biased region" description="Basic and acidic residues" evidence="5">
    <location>
        <begin position="1042"/>
        <end position="1066"/>
    </location>
</feature>
<dbReference type="GO" id="GO:0005737">
    <property type="term" value="C:cytoplasm"/>
    <property type="evidence" value="ECO:0007669"/>
    <property type="project" value="UniProtKB-SubCell"/>
</dbReference>
<feature type="region of interest" description="Disordered" evidence="5">
    <location>
        <begin position="737"/>
        <end position="756"/>
    </location>
</feature>
<dbReference type="SUPFAM" id="SSF52075">
    <property type="entry name" value="Outer arm dynein light chain 1"/>
    <property type="match status" value="1"/>
</dbReference>
<feature type="compositionally biased region" description="Polar residues" evidence="5">
    <location>
        <begin position="299"/>
        <end position="309"/>
    </location>
</feature>
<dbReference type="Pfam" id="PF13855">
    <property type="entry name" value="LRR_8"/>
    <property type="match status" value="1"/>
</dbReference>
<dbReference type="InterPro" id="IPR001611">
    <property type="entry name" value="Leu-rich_rpt"/>
</dbReference>
<proteinExistence type="predicted"/>